<keyword evidence="3" id="KW-0808">Transferase</keyword>
<evidence type="ECO:0000313" key="4">
    <source>
        <dbReference type="Proteomes" id="UP000299102"/>
    </source>
</evidence>
<feature type="compositionally biased region" description="Basic residues" evidence="1">
    <location>
        <begin position="171"/>
        <end position="186"/>
    </location>
</feature>
<keyword evidence="3" id="KW-0548">Nucleotidyltransferase</keyword>
<gene>
    <name evidence="3" type="ORF">EVAR_87710_1</name>
</gene>
<feature type="transmembrane region" description="Helical" evidence="2">
    <location>
        <begin position="205"/>
        <end position="225"/>
    </location>
</feature>
<evidence type="ECO:0000313" key="3">
    <source>
        <dbReference type="EMBL" id="GBP96590.1"/>
    </source>
</evidence>
<sequence>MSEAPGCSNHSSAGRLKPKPQITLVQCTWINQQYSRVRYRLGTSGGGTVLYYKRSLHCCPVDTPQLINLEVTACKLAMSGHGTLIIVSVYLPSSKQLLRSDLESLLALGEHVILFEPDNTLAFEDREKAECLANSIERQCSHLPMILYTSRIGKKFVRKSPRSERRSGPSHVRRGQRTRQNLKTRKAPGLDGISNKAIKCFSSPLLALLVAIFNACLKIVTFRSMERCRYHRHSKTGETTRPPHSYRPISLLSSLGKLYENSQVATK</sequence>
<keyword evidence="3" id="KW-0695">RNA-directed DNA polymerase</keyword>
<keyword evidence="2" id="KW-1133">Transmembrane helix</keyword>
<dbReference type="InterPro" id="IPR036691">
    <property type="entry name" value="Endo/exonu/phosph_ase_sf"/>
</dbReference>
<keyword evidence="2" id="KW-0472">Membrane</keyword>
<accession>A0A4C2A8Z9</accession>
<dbReference type="AlphaFoldDB" id="A0A4C2A8Z9"/>
<proteinExistence type="predicted"/>
<dbReference type="Proteomes" id="UP000299102">
    <property type="component" value="Unassembled WGS sequence"/>
</dbReference>
<keyword evidence="2" id="KW-0812">Transmembrane</keyword>
<evidence type="ECO:0000256" key="2">
    <source>
        <dbReference type="SAM" id="Phobius"/>
    </source>
</evidence>
<feature type="region of interest" description="Disordered" evidence="1">
    <location>
        <begin position="157"/>
        <end position="188"/>
    </location>
</feature>
<protein>
    <submittedName>
        <fullName evidence="3">RNA-directed DNA polymerase from mobile element jockey</fullName>
    </submittedName>
</protein>
<dbReference type="OrthoDB" id="7791090at2759"/>
<dbReference type="GO" id="GO:0003964">
    <property type="term" value="F:RNA-directed DNA polymerase activity"/>
    <property type="evidence" value="ECO:0007669"/>
    <property type="project" value="UniProtKB-KW"/>
</dbReference>
<evidence type="ECO:0000256" key="1">
    <source>
        <dbReference type="SAM" id="MobiDB-lite"/>
    </source>
</evidence>
<name>A0A4C2A8Z9_EUMVA</name>
<dbReference type="Gene3D" id="3.60.10.10">
    <property type="entry name" value="Endonuclease/exonuclease/phosphatase"/>
    <property type="match status" value="1"/>
</dbReference>
<dbReference type="EMBL" id="BGZK01002807">
    <property type="protein sequence ID" value="GBP96590.1"/>
    <property type="molecule type" value="Genomic_DNA"/>
</dbReference>
<comment type="caution">
    <text evidence="3">The sequence shown here is derived from an EMBL/GenBank/DDBJ whole genome shotgun (WGS) entry which is preliminary data.</text>
</comment>
<organism evidence="3 4">
    <name type="scientific">Eumeta variegata</name>
    <name type="common">Bagworm moth</name>
    <name type="synonym">Eumeta japonica</name>
    <dbReference type="NCBI Taxonomy" id="151549"/>
    <lineage>
        <taxon>Eukaryota</taxon>
        <taxon>Metazoa</taxon>
        <taxon>Ecdysozoa</taxon>
        <taxon>Arthropoda</taxon>
        <taxon>Hexapoda</taxon>
        <taxon>Insecta</taxon>
        <taxon>Pterygota</taxon>
        <taxon>Neoptera</taxon>
        <taxon>Endopterygota</taxon>
        <taxon>Lepidoptera</taxon>
        <taxon>Glossata</taxon>
        <taxon>Ditrysia</taxon>
        <taxon>Tineoidea</taxon>
        <taxon>Psychidae</taxon>
        <taxon>Oiketicinae</taxon>
        <taxon>Eumeta</taxon>
    </lineage>
</organism>
<reference evidence="3 4" key="1">
    <citation type="journal article" date="2019" name="Commun. Biol.">
        <title>The bagworm genome reveals a unique fibroin gene that provides high tensile strength.</title>
        <authorList>
            <person name="Kono N."/>
            <person name="Nakamura H."/>
            <person name="Ohtoshi R."/>
            <person name="Tomita M."/>
            <person name="Numata K."/>
            <person name="Arakawa K."/>
        </authorList>
    </citation>
    <scope>NUCLEOTIDE SEQUENCE [LARGE SCALE GENOMIC DNA]</scope>
</reference>
<keyword evidence="4" id="KW-1185">Reference proteome</keyword>